<feature type="transmembrane region" description="Helical" evidence="1">
    <location>
        <begin position="18"/>
        <end position="36"/>
    </location>
</feature>
<keyword evidence="1" id="KW-1133">Transmembrane helix</keyword>
<dbReference type="AlphaFoldDB" id="A0A5J4QV30"/>
<dbReference type="EMBL" id="SNRY01002531">
    <property type="protein sequence ID" value="KAA6324641.1"/>
    <property type="molecule type" value="Genomic_DNA"/>
</dbReference>
<evidence type="ECO:0000313" key="2">
    <source>
        <dbReference type="EMBL" id="KAA6324641.1"/>
    </source>
</evidence>
<evidence type="ECO:0000256" key="1">
    <source>
        <dbReference type="SAM" id="Phobius"/>
    </source>
</evidence>
<accession>A0A5J4QV30</accession>
<keyword evidence="1" id="KW-0472">Membrane</keyword>
<gene>
    <name evidence="2" type="ORF">EZS27_026053</name>
</gene>
<proteinExistence type="predicted"/>
<organism evidence="2">
    <name type="scientific">termite gut metagenome</name>
    <dbReference type="NCBI Taxonomy" id="433724"/>
    <lineage>
        <taxon>unclassified sequences</taxon>
        <taxon>metagenomes</taxon>
        <taxon>organismal metagenomes</taxon>
    </lineage>
</organism>
<sequence>MALSDGLKFFQIKIKNQLLLGVIAGLAVAVFVTPISTSIGKATEIIIEKIFEDKELNDLEKENLKLDIELKKQKIEENNVIAKKRSNFYETLEKCPKIKQFSISIENTEKVSFSEEKIVNKNDFKEFILVSDDLEPIENDEAIIEIISPVLKKGNYKWMGIYNGEKISFNMKSNEFKTLVQVGKIEFKNGSSINCLLSVRKRINNEGIENIVGYDVIRVNQYFENENPIETPEGKKYRQQKEAEKLQMKLDFDSNK</sequence>
<protein>
    <submittedName>
        <fullName evidence="2">Uncharacterized protein</fullName>
    </submittedName>
</protein>
<name>A0A5J4QV30_9ZZZZ</name>
<comment type="caution">
    <text evidence="2">The sequence shown here is derived from an EMBL/GenBank/DDBJ whole genome shotgun (WGS) entry which is preliminary data.</text>
</comment>
<reference evidence="2" key="1">
    <citation type="submission" date="2019-03" db="EMBL/GenBank/DDBJ databases">
        <title>Single cell metagenomics reveals metabolic interactions within the superorganism composed of flagellate Streblomastix strix and complex community of Bacteroidetes bacteria on its surface.</title>
        <authorList>
            <person name="Treitli S.C."/>
            <person name="Kolisko M."/>
            <person name="Husnik F."/>
            <person name="Keeling P."/>
            <person name="Hampl V."/>
        </authorList>
    </citation>
    <scope>NUCLEOTIDE SEQUENCE</scope>
    <source>
        <strain evidence="2">STM</strain>
    </source>
</reference>
<keyword evidence="1" id="KW-0812">Transmembrane</keyword>